<reference evidence="1" key="1">
    <citation type="submission" date="2021-03" db="EMBL/GenBank/DDBJ databases">
        <authorList>
            <consortium name="DOE Joint Genome Institute"/>
            <person name="Ahrendt S."/>
            <person name="Looney B.P."/>
            <person name="Miyauchi S."/>
            <person name="Morin E."/>
            <person name="Drula E."/>
            <person name="Courty P.E."/>
            <person name="Chicoki N."/>
            <person name="Fauchery L."/>
            <person name="Kohler A."/>
            <person name="Kuo A."/>
            <person name="Labutti K."/>
            <person name="Pangilinan J."/>
            <person name="Lipzen A."/>
            <person name="Riley R."/>
            <person name="Andreopoulos W."/>
            <person name="He G."/>
            <person name="Johnson J."/>
            <person name="Barry K.W."/>
            <person name="Grigoriev I.V."/>
            <person name="Nagy L."/>
            <person name="Hibbett D."/>
            <person name="Henrissat B."/>
            <person name="Matheny P.B."/>
            <person name="Labbe J."/>
            <person name="Martin F."/>
        </authorList>
    </citation>
    <scope>NUCLEOTIDE SEQUENCE</scope>
    <source>
        <strain evidence="1">HHB10654</strain>
    </source>
</reference>
<keyword evidence="2" id="KW-1185">Reference proteome</keyword>
<gene>
    <name evidence="1" type="ORF">BV25DRAFT_1920545</name>
</gene>
<reference evidence="1" key="2">
    <citation type="journal article" date="2022" name="New Phytol.">
        <title>Evolutionary transition to the ectomycorrhizal habit in the genomes of a hyperdiverse lineage of mushroom-forming fungi.</title>
        <authorList>
            <person name="Looney B."/>
            <person name="Miyauchi S."/>
            <person name="Morin E."/>
            <person name="Drula E."/>
            <person name="Courty P.E."/>
            <person name="Kohler A."/>
            <person name="Kuo A."/>
            <person name="LaButti K."/>
            <person name="Pangilinan J."/>
            <person name="Lipzen A."/>
            <person name="Riley R."/>
            <person name="Andreopoulos W."/>
            <person name="He G."/>
            <person name="Johnson J."/>
            <person name="Nolan M."/>
            <person name="Tritt A."/>
            <person name="Barry K.W."/>
            <person name="Grigoriev I.V."/>
            <person name="Nagy L.G."/>
            <person name="Hibbett D."/>
            <person name="Henrissat B."/>
            <person name="Matheny P.B."/>
            <person name="Labbe J."/>
            <person name="Martin F.M."/>
        </authorList>
    </citation>
    <scope>NUCLEOTIDE SEQUENCE</scope>
    <source>
        <strain evidence="1">HHB10654</strain>
    </source>
</reference>
<proteinExistence type="predicted"/>
<organism evidence="1 2">
    <name type="scientific">Artomyces pyxidatus</name>
    <dbReference type="NCBI Taxonomy" id="48021"/>
    <lineage>
        <taxon>Eukaryota</taxon>
        <taxon>Fungi</taxon>
        <taxon>Dikarya</taxon>
        <taxon>Basidiomycota</taxon>
        <taxon>Agaricomycotina</taxon>
        <taxon>Agaricomycetes</taxon>
        <taxon>Russulales</taxon>
        <taxon>Auriscalpiaceae</taxon>
        <taxon>Artomyces</taxon>
    </lineage>
</organism>
<name>A0ACB8SLD5_9AGAM</name>
<protein>
    <submittedName>
        <fullName evidence="1">Uncharacterized protein</fullName>
    </submittedName>
</protein>
<evidence type="ECO:0000313" key="2">
    <source>
        <dbReference type="Proteomes" id="UP000814140"/>
    </source>
</evidence>
<accession>A0ACB8SLD5</accession>
<dbReference type="EMBL" id="MU277254">
    <property type="protein sequence ID" value="KAI0057012.1"/>
    <property type="molecule type" value="Genomic_DNA"/>
</dbReference>
<dbReference type="Proteomes" id="UP000814140">
    <property type="component" value="Unassembled WGS sequence"/>
</dbReference>
<sequence length="788" mass="87890">MSNPTPVPPQQFYASSSRSKQPKPPTTPATPPRGPLALDPSLVANGTPISLKTSNAFPHSSGHPVTVPAQREMAADLHMKSVGPMEVEQFLKKFLPFRSDHAMPPPLPLQPVTAVANSMELKSPSGNSSADPLTLRAGLDQPKKACGFNFDDVSAASTESLMYDPFVQTCRKITSKLDFVDSSDHGDPECKLGGTGLKPDVIVYAPHSGRTRESDFSRIEMHIEFKHDSHDDPFQDPRNAGPAKRPLQSFENTNSQMAIDTYGQITSYASAQMCRQFRTHCFSVLVAGNHARLFRWDHAGVVATVAFDHVSSPHLFVNFFRRYAQASDAVRGRDQTVRNATLEEQRAAEEHLGHSDRYFAIEVAVPFTDPVTKETIAVRTLIVAAPRYSTHSLLGRSTRGMVAFDMTSKQKVFLKDTWRIDSPEFAQEGETYKILQAAKVKNIARFIGACDVSDAEGVAHATLTQVYARMPWACETDYVIGYRHYRLMLDTVGVPIWTFESSYQLISAVWDAIEGHKDAYEAGILHRDISVGNILIGPDGRGLLIDWDFAKGVTELSMPGRRRERTGTWQFCSAAMLLYPGTHRHVLADDLESFVYVVSWLALRYCRHNLSATTLGNVLYDNFDQGVRQQGKDRGGSGKAATLNRGEFTPPAFFDIEPLDYLLPTLFTTFSVRYDKALSEASFRANKFAKARPDPTRIVHDVDRERRAMRLERIESHEWILYEGRFVLSDTGSWPLDDRAEAQPFVAQEPAAGKRPSNRERAKNPAKRSRYENSLSLDDAGGRWPTTS</sequence>
<evidence type="ECO:0000313" key="1">
    <source>
        <dbReference type="EMBL" id="KAI0057012.1"/>
    </source>
</evidence>
<comment type="caution">
    <text evidence="1">The sequence shown here is derived from an EMBL/GenBank/DDBJ whole genome shotgun (WGS) entry which is preliminary data.</text>
</comment>